<keyword evidence="1" id="KW-0472">Membrane</keyword>
<evidence type="ECO:0000256" key="1">
    <source>
        <dbReference type="SAM" id="Phobius"/>
    </source>
</evidence>
<proteinExistence type="predicted"/>
<evidence type="ECO:0000313" key="3">
    <source>
        <dbReference type="Proteomes" id="UP001596220"/>
    </source>
</evidence>
<accession>A0ABW1P0B4</accession>
<gene>
    <name evidence="2" type="ORF">ACFP3R_07310</name>
</gene>
<dbReference type="RefSeq" id="WP_380634019.1">
    <property type="nucleotide sequence ID" value="NZ_JBHSQO010000005.1"/>
</dbReference>
<reference evidence="3" key="1">
    <citation type="journal article" date="2019" name="Int. J. Syst. Evol. Microbiol.">
        <title>The Global Catalogue of Microorganisms (GCM) 10K type strain sequencing project: providing services to taxonomists for standard genome sequencing and annotation.</title>
        <authorList>
            <consortium name="The Broad Institute Genomics Platform"/>
            <consortium name="The Broad Institute Genome Sequencing Center for Infectious Disease"/>
            <person name="Wu L."/>
            <person name="Ma J."/>
        </authorList>
    </citation>
    <scope>NUCLEOTIDE SEQUENCE [LARGE SCALE GENOMIC DNA]</scope>
    <source>
        <strain evidence="3">CGMCC 4.7246</strain>
    </source>
</reference>
<protein>
    <submittedName>
        <fullName evidence="2">Uncharacterized protein</fullName>
    </submittedName>
</protein>
<dbReference type="Proteomes" id="UP001596220">
    <property type="component" value="Unassembled WGS sequence"/>
</dbReference>
<comment type="caution">
    <text evidence="2">The sequence shown here is derived from an EMBL/GenBank/DDBJ whole genome shotgun (WGS) entry which is preliminary data.</text>
</comment>
<evidence type="ECO:0000313" key="2">
    <source>
        <dbReference type="EMBL" id="MFC6089074.1"/>
    </source>
</evidence>
<name>A0ABW1P0B4_9PSEU</name>
<keyword evidence="3" id="KW-1185">Reference proteome</keyword>
<sequence>MRRAIAPAAGTGATAAGLITAAATTNTMWLYWLAAAVSALPWVGTLAWRGLFAAKSTAVRQDLLDLVKIEEER</sequence>
<dbReference type="EMBL" id="JBHSQO010000005">
    <property type="protein sequence ID" value="MFC6089074.1"/>
    <property type="molecule type" value="Genomic_DNA"/>
</dbReference>
<organism evidence="2 3">
    <name type="scientific">Saccharothrix lopnurensis</name>
    <dbReference type="NCBI Taxonomy" id="1670621"/>
    <lineage>
        <taxon>Bacteria</taxon>
        <taxon>Bacillati</taxon>
        <taxon>Actinomycetota</taxon>
        <taxon>Actinomycetes</taxon>
        <taxon>Pseudonocardiales</taxon>
        <taxon>Pseudonocardiaceae</taxon>
        <taxon>Saccharothrix</taxon>
    </lineage>
</organism>
<keyword evidence="1" id="KW-1133">Transmembrane helix</keyword>
<keyword evidence="1" id="KW-0812">Transmembrane</keyword>
<feature type="transmembrane region" description="Helical" evidence="1">
    <location>
        <begin position="31"/>
        <end position="51"/>
    </location>
</feature>